<dbReference type="InterPro" id="IPR017853">
    <property type="entry name" value="GH"/>
</dbReference>
<dbReference type="RefSeq" id="WP_344690346.1">
    <property type="nucleotide sequence ID" value="NZ_BAAAVV010000010.1"/>
</dbReference>
<evidence type="ECO:0000256" key="1">
    <source>
        <dbReference type="SAM" id="SignalP"/>
    </source>
</evidence>
<sequence>MGKRLRTVVTAALALAAVVLGVPATASAAAPTRVGYDVSYPQCGSSLPSARAFAIVGVNGGLSTRANPCLATQLAWAWRSNGSVPSQPKAQLYLNTANPGEVRDQVSTWPTTGSTPYGACDGGNSMACSWEYGWERASNSILSFFTPAARAARVDGRPASYVWWLDVETTNTWQSGSTEALARNRATLEGMTGYVIARGGRVGLYSTGQQWAQIVGNVPPGSNLAGRANWLAGSTSLADASSDCSNPALVPGGRVTLTQYVVGGLDRNNACG</sequence>
<evidence type="ECO:0008006" key="4">
    <source>
        <dbReference type="Google" id="ProtNLM"/>
    </source>
</evidence>
<organism evidence="2 3">
    <name type="scientific">Blastococcus jejuensis</name>
    <dbReference type="NCBI Taxonomy" id="351224"/>
    <lineage>
        <taxon>Bacteria</taxon>
        <taxon>Bacillati</taxon>
        <taxon>Actinomycetota</taxon>
        <taxon>Actinomycetes</taxon>
        <taxon>Geodermatophilales</taxon>
        <taxon>Geodermatophilaceae</taxon>
        <taxon>Blastococcus</taxon>
    </lineage>
</organism>
<evidence type="ECO:0000313" key="3">
    <source>
        <dbReference type="Proteomes" id="UP001499924"/>
    </source>
</evidence>
<proteinExistence type="predicted"/>
<feature type="chain" id="PRO_5045824720" description="Secreted protein" evidence="1">
    <location>
        <begin position="29"/>
        <end position="272"/>
    </location>
</feature>
<reference evidence="3" key="1">
    <citation type="journal article" date="2019" name="Int. J. Syst. Evol. Microbiol.">
        <title>The Global Catalogue of Microorganisms (GCM) 10K type strain sequencing project: providing services to taxonomists for standard genome sequencing and annotation.</title>
        <authorList>
            <consortium name="The Broad Institute Genomics Platform"/>
            <consortium name="The Broad Institute Genome Sequencing Center for Infectious Disease"/>
            <person name="Wu L."/>
            <person name="Ma J."/>
        </authorList>
    </citation>
    <scope>NUCLEOTIDE SEQUENCE [LARGE SCALE GENOMIC DNA]</scope>
    <source>
        <strain evidence="3">JCM 15614</strain>
    </source>
</reference>
<accession>A0ABP6PGX6</accession>
<keyword evidence="3" id="KW-1185">Reference proteome</keyword>
<comment type="caution">
    <text evidence="2">The sequence shown here is derived from an EMBL/GenBank/DDBJ whole genome shotgun (WGS) entry which is preliminary data.</text>
</comment>
<dbReference type="Proteomes" id="UP001499924">
    <property type="component" value="Unassembled WGS sequence"/>
</dbReference>
<gene>
    <name evidence="2" type="ORF">GCM10010531_35480</name>
</gene>
<keyword evidence="1" id="KW-0732">Signal</keyword>
<feature type="signal peptide" evidence="1">
    <location>
        <begin position="1"/>
        <end position="28"/>
    </location>
</feature>
<dbReference type="EMBL" id="BAAAVV010000010">
    <property type="protein sequence ID" value="GAA3178507.1"/>
    <property type="molecule type" value="Genomic_DNA"/>
</dbReference>
<name>A0ABP6PGX6_9ACTN</name>
<protein>
    <recommendedName>
        <fullName evidence="4">Secreted protein</fullName>
    </recommendedName>
</protein>
<evidence type="ECO:0000313" key="2">
    <source>
        <dbReference type="EMBL" id="GAA3178507.1"/>
    </source>
</evidence>
<dbReference type="SUPFAM" id="SSF51445">
    <property type="entry name" value="(Trans)glycosidases"/>
    <property type="match status" value="1"/>
</dbReference>